<dbReference type="SUPFAM" id="SSF53474">
    <property type="entry name" value="alpha/beta-Hydrolases"/>
    <property type="match status" value="1"/>
</dbReference>
<evidence type="ECO:0000256" key="2">
    <source>
        <dbReference type="SAM" id="MobiDB-lite"/>
    </source>
</evidence>
<dbReference type="AlphaFoldDB" id="A0A251NX78"/>
<accession>A0A251NX78</accession>
<dbReference type="GO" id="GO:0006629">
    <property type="term" value="P:lipid metabolic process"/>
    <property type="evidence" value="ECO:0007669"/>
    <property type="project" value="InterPro"/>
</dbReference>
<protein>
    <recommendedName>
        <fullName evidence="3">Fungal lipase-type domain-containing protein</fullName>
    </recommendedName>
</protein>
<dbReference type="InterPro" id="IPR043367">
    <property type="entry name" value="PLIP1/2/3"/>
</dbReference>
<evidence type="ECO:0000313" key="4">
    <source>
        <dbReference type="EMBL" id="ONI03886.1"/>
    </source>
</evidence>
<dbReference type="GO" id="GO:0008970">
    <property type="term" value="F:phospholipase A1 activity"/>
    <property type="evidence" value="ECO:0007669"/>
    <property type="project" value="InterPro"/>
</dbReference>
<organism evidence="4 5">
    <name type="scientific">Prunus persica</name>
    <name type="common">Peach</name>
    <name type="synonym">Amygdalus persica</name>
    <dbReference type="NCBI Taxonomy" id="3760"/>
    <lineage>
        <taxon>Eukaryota</taxon>
        <taxon>Viridiplantae</taxon>
        <taxon>Streptophyta</taxon>
        <taxon>Embryophyta</taxon>
        <taxon>Tracheophyta</taxon>
        <taxon>Spermatophyta</taxon>
        <taxon>Magnoliopsida</taxon>
        <taxon>eudicotyledons</taxon>
        <taxon>Gunneridae</taxon>
        <taxon>Pentapetalae</taxon>
        <taxon>rosids</taxon>
        <taxon>fabids</taxon>
        <taxon>Rosales</taxon>
        <taxon>Rosaceae</taxon>
        <taxon>Amygdaloideae</taxon>
        <taxon>Amygdaleae</taxon>
        <taxon>Prunus</taxon>
    </lineage>
</organism>
<dbReference type="Gene3D" id="3.40.50.1820">
    <property type="entry name" value="alpha/beta hydrolase"/>
    <property type="match status" value="1"/>
</dbReference>
<reference evidence="4 5" key="1">
    <citation type="journal article" date="2013" name="Nat. Genet.">
        <title>The high-quality draft genome of peach (Prunus persica) identifies unique patterns of genetic diversity, domestication and genome evolution.</title>
        <authorList>
            <consortium name="International Peach Genome Initiative"/>
            <person name="Verde I."/>
            <person name="Abbott A.G."/>
            <person name="Scalabrin S."/>
            <person name="Jung S."/>
            <person name="Shu S."/>
            <person name="Marroni F."/>
            <person name="Zhebentyayeva T."/>
            <person name="Dettori M.T."/>
            <person name="Grimwood J."/>
            <person name="Cattonaro F."/>
            <person name="Zuccolo A."/>
            <person name="Rossini L."/>
            <person name="Jenkins J."/>
            <person name="Vendramin E."/>
            <person name="Meisel L.A."/>
            <person name="Decroocq V."/>
            <person name="Sosinski B."/>
            <person name="Prochnik S."/>
            <person name="Mitros T."/>
            <person name="Policriti A."/>
            <person name="Cipriani G."/>
            <person name="Dondini L."/>
            <person name="Ficklin S."/>
            <person name="Goodstein D.M."/>
            <person name="Xuan P."/>
            <person name="Del Fabbro C."/>
            <person name="Aramini V."/>
            <person name="Copetti D."/>
            <person name="Gonzalez S."/>
            <person name="Horner D.S."/>
            <person name="Falchi R."/>
            <person name="Lucas S."/>
            <person name="Mica E."/>
            <person name="Maldonado J."/>
            <person name="Lazzari B."/>
            <person name="Bielenberg D."/>
            <person name="Pirona R."/>
            <person name="Miculan M."/>
            <person name="Barakat A."/>
            <person name="Testolin R."/>
            <person name="Stella A."/>
            <person name="Tartarini S."/>
            <person name="Tonutti P."/>
            <person name="Arus P."/>
            <person name="Orellana A."/>
            <person name="Wells C."/>
            <person name="Main D."/>
            <person name="Vizzotto G."/>
            <person name="Silva H."/>
            <person name="Salamini F."/>
            <person name="Schmutz J."/>
            <person name="Morgante M."/>
            <person name="Rokhsar D.S."/>
        </authorList>
    </citation>
    <scope>NUCLEOTIDE SEQUENCE [LARGE SCALE GENOMIC DNA]</scope>
    <source>
        <strain evidence="5">cv. Nemared</strain>
    </source>
</reference>
<dbReference type="EMBL" id="CM007656">
    <property type="protein sequence ID" value="ONI03886.1"/>
    <property type="molecule type" value="Genomic_DNA"/>
</dbReference>
<dbReference type="Proteomes" id="UP000006882">
    <property type="component" value="Chromosome G6"/>
</dbReference>
<evidence type="ECO:0000259" key="3">
    <source>
        <dbReference type="Pfam" id="PF01764"/>
    </source>
</evidence>
<dbReference type="InterPro" id="IPR002921">
    <property type="entry name" value="Fungal_lipase-type"/>
</dbReference>
<feature type="compositionally biased region" description="Polar residues" evidence="2">
    <location>
        <begin position="1"/>
        <end position="19"/>
    </location>
</feature>
<keyword evidence="5" id="KW-1185">Reference proteome</keyword>
<dbReference type="eggNOG" id="ENOG502QSG6">
    <property type="taxonomic scope" value="Eukaryota"/>
</dbReference>
<dbReference type="PANTHER" id="PTHR46483:SF1">
    <property type="entry name" value="PHOSPHOLIPASE A1 PLIP1, CHLOROPLASTIC"/>
    <property type="match status" value="1"/>
</dbReference>
<evidence type="ECO:0000256" key="1">
    <source>
        <dbReference type="ARBA" id="ARBA00022801"/>
    </source>
</evidence>
<keyword evidence="1" id="KW-0378">Hydrolase</keyword>
<feature type="region of interest" description="Disordered" evidence="2">
    <location>
        <begin position="1"/>
        <end position="22"/>
    </location>
</feature>
<feature type="domain" description="Fungal lipase-type" evidence="3">
    <location>
        <begin position="307"/>
        <end position="441"/>
    </location>
</feature>
<sequence>MACTSLSIPTSPANSTKRTNPIFKDHVPIRRSCSDHNHLCSYTNRIRAASSTQPNNSRSIGIFPFKISSSLVPNCLGSFLFGPYKPMDVVEKNMNMNMVEKSGESTGNEGEEIKRANWMEWLVELRSKWSNIWQQKQVEDEEEDNNNGEEGCCAEGCSLEEKNGEKGYKSYDPESFSRFLVRVPWSETKLFSKLAFLCNMVYVIPEIKGEVLQRYYDLQFVTSSFEKKAEAAAYMEASTMTVVVAANESEKHETTKDFRASQHSSPCEWLVCDDSSTFTRCFVVQNSHGTLISLFFTQEDICAILDLQGLDSHASWQAYLLFEPTKFEGTNVLVHRGIYEAAEAMYEQFMPEILDHLERKGEQAKFQFTGHCIGGSIALLVHLMLLTRNLVKPSTLRPVVTFGSPFVFCKGHKIFEQLSLDESDHIHCVMMHRDIVPRAFSSNYNNQVITLLRRLNGSFQTHPCLIKSKRLYSPMGNLFILQPDEKSSPPHPLLPPGSALYVLNKTQCGSSSGVLMAFLNSPHPLETFSDPAAYGSEGTILRDHDSCNYLKAMNMVLRQHTRMVVRKVRKQRNLLWPILTSPSPHSWNDEDKSDL</sequence>
<gene>
    <name evidence="4" type="ORF">PRUPE_6G288500</name>
</gene>
<dbReference type="CDD" id="cd00519">
    <property type="entry name" value="Lipase_3"/>
    <property type="match status" value="1"/>
</dbReference>
<dbReference type="Gramene" id="ONI03886">
    <property type="protein sequence ID" value="ONI03886"/>
    <property type="gene ID" value="PRUPE_6G288500"/>
</dbReference>
<dbReference type="InterPro" id="IPR029058">
    <property type="entry name" value="AB_hydrolase_fold"/>
</dbReference>
<dbReference type="Pfam" id="PF01764">
    <property type="entry name" value="Lipase_3"/>
    <property type="match status" value="1"/>
</dbReference>
<evidence type="ECO:0000313" key="5">
    <source>
        <dbReference type="Proteomes" id="UP000006882"/>
    </source>
</evidence>
<proteinExistence type="predicted"/>
<name>A0A251NX78_PRUPE</name>
<dbReference type="PANTHER" id="PTHR46483">
    <property type="entry name" value="PHOSPHOLIPASE A1 PLIP2, CHLOROPLASTIC"/>
    <property type="match status" value="1"/>
</dbReference>